<accession>A0A914WUI1</accession>
<evidence type="ECO:0000313" key="6">
    <source>
        <dbReference type="Proteomes" id="UP000887566"/>
    </source>
</evidence>
<dbReference type="PROSITE" id="PS51805">
    <property type="entry name" value="EPHD"/>
    <property type="match status" value="1"/>
</dbReference>
<keyword evidence="6" id="KW-1185">Reference proteome</keyword>
<dbReference type="WBParaSite" id="PSAMB.scaffold5459size11641.g26690.t1">
    <property type="protein sequence ID" value="PSAMB.scaffold5459size11641.g26690.t1"/>
    <property type="gene ID" value="PSAMB.scaffold5459size11641.g26690"/>
</dbReference>
<evidence type="ECO:0000256" key="4">
    <source>
        <dbReference type="SAM" id="MobiDB-lite"/>
    </source>
</evidence>
<proteinExistence type="predicted"/>
<evidence type="ECO:0000256" key="3">
    <source>
        <dbReference type="ARBA" id="ARBA00022833"/>
    </source>
</evidence>
<protein>
    <submittedName>
        <fullName evidence="7">PHD-type domain-containing protein</fullName>
    </submittedName>
</protein>
<dbReference type="InterPro" id="IPR013083">
    <property type="entry name" value="Znf_RING/FYVE/PHD"/>
</dbReference>
<dbReference type="Gene3D" id="3.30.40.10">
    <property type="entry name" value="Zinc/RING finger domain, C3HC4 (zinc finger)"/>
    <property type="match status" value="1"/>
</dbReference>
<dbReference type="InterPro" id="IPR034732">
    <property type="entry name" value="EPHD"/>
</dbReference>
<organism evidence="6 7">
    <name type="scientific">Plectus sambesii</name>
    <dbReference type="NCBI Taxonomy" id="2011161"/>
    <lineage>
        <taxon>Eukaryota</taxon>
        <taxon>Metazoa</taxon>
        <taxon>Ecdysozoa</taxon>
        <taxon>Nematoda</taxon>
        <taxon>Chromadorea</taxon>
        <taxon>Plectida</taxon>
        <taxon>Plectina</taxon>
        <taxon>Plectoidea</taxon>
        <taxon>Plectidae</taxon>
        <taxon>Plectus</taxon>
    </lineage>
</organism>
<keyword evidence="3" id="KW-0862">Zinc</keyword>
<evidence type="ECO:0000259" key="5">
    <source>
        <dbReference type="PROSITE" id="PS51805"/>
    </source>
</evidence>
<feature type="region of interest" description="Disordered" evidence="4">
    <location>
        <begin position="1"/>
        <end position="22"/>
    </location>
</feature>
<dbReference type="AlphaFoldDB" id="A0A914WUI1"/>
<sequence length="275" mass="31172">MPRNRELTDGSSNSELSDEDNIQEQSYVSQIVAEDFDDDEVDQRTVWQLKDLRKGEQLDLSKFTHGKMRAGLSFDHKRTCRLCGRNGKDKGDVVGALILPVKDYDFAIHELCIMLASQLPQDGDRGPLLGFRISKLLKEFNRGKKVKCSFCDKIGATVECCGSHCSVSFHVPCGREHGTFHIFSGQYQSFCANHVPDPPTLFERIPRVNLPFGFHLEVCSTICSICTTDRVMMKAVMGEVVRTTCCSRVNRRGIEEDVNRYYHFACIQVRHLEVV</sequence>
<name>A0A914WUI1_9BILA</name>
<dbReference type="PANTHER" id="PTHR12420">
    <property type="entry name" value="PHD FINGER PROTEIN"/>
    <property type="match status" value="1"/>
</dbReference>
<dbReference type="GO" id="GO:0005634">
    <property type="term" value="C:nucleus"/>
    <property type="evidence" value="ECO:0007669"/>
    <property type="project" value="TreeGrafter"/>
</dbReference>
<dbReference type="PANTHER" id="PTHR12420:SF42">
    <property type="entry name" value="G2_M PHASE-SPECIFIC E3 UBIQUITIN-PROTEIN LIGASE"/>
    <property type="match status" value="1"/>
</dbReference>
<dbReference type="InterPro" id="IPR051188">
    <property type="entry name" value="PHD-type_Zinc_Finger"/>
</dbReference>
<dbReference type="GO" id="GO:0008270">
    <property type="term" value="F:zinc ion binding"/>
    <property type="evidence" value="ECO:0007669"/>
    <property type="project" value="UniProtKB-KW"/>
</dbReference>
<dbReference type="Proteomes" id="UP000887566">
    <property type="component" value="Unplaced"/>
</dbReference>
<reference evidence="7" key="1">
    <citation type="submission" date="2022-11" db="UniProtKB">
        <authorList>
            <consortium name="WormBaseParasite"/>
        </authorList>
    </citation>
    <scope>IDENTIFICATION</scope>
</reference>
<dbReference type="Pfam" id="PF13771">
    <property type="entry name" value="zf-HC5HC2H"/>
    <property type="match status" value="1"/>
</dbReference>
<evidence type="ECO:0000256" key="1">
    <source>
        <dbReference type="ARBA" id="ARBA00022723"/>
    </source>
</evidence>
<evidence type="ECO:0000313" key="7">
    <source>
        <dbReference type="WBParaSite" id="PSAMB.scaffold5459size11641.g26690.t1"/>
    </source>
</evidence>
<feature type="domain" description="PHD-type" evidence="5">
    <location>
        <begin position="77"/>
        <end position="195"/>
    </location>
</feature>
<keyword evidence="1" id="KW-0479">Metal-binding</keyword>
<evidence type="ECO:0000256" key="2">
    <source>
        <dbReference type="ARBA" id="ARBA00022771"/>
    </source>
</evidence>
<keyword evidence="2" id="KW-0863">Zinc-finger</keyword>